<reference evidence="4" key="1">
    <citation type="journal article" date="2021" name="J Fungi (Basel)">
        <title>Virulence traits and population genomics of the black yeast Aureobasidium melanogenum.</title>
        <authorList>
            <person name="Cernosa A."/>
            <person name="Sun X."/>
            <person name="Gostincar C."/>
            <person name="Fang C."/>
            <person name="Gunde-Cimerman N."/>
            <person name="Song Z."/>
        </authorList>
    </citation>
    <scope>NUCLEOTIDE SEQUENCE</scope>
    <source>
        <strain evidence="4">EXF-9298</strain>
    </source>
</reference>
<dbReference type="InterPro" id="IPR050491">
    <property type="entry name" value="AmpC-like"/>
</dbReference>
<keyword evidence="5" id="KW-1185">Reference proteome</keyword>
<evidence type="ECO:0000259" key="3">
    <source>
        <dbReference type="Pfam" id="PF00144"/>
    </source>
</evidence>
<comment type="similarity">
    <text evidence="1">Belongs to the peptidase S12 family.</text>
</comment>
<accession>A0A9P8G1M4</accession>
<evidence type="ECO:0000313" key="5">
    <source>
        <dbReference type="Proteomes" id="UP000729357"/>
    </source>
</evidence>
<organism evidence="4 5">
    <name type="scientific">Aureobasidium melanogenum</name>
    <name type="common">Aureobasidium pullulans var. melanogenum</name>
    <dbReference type="NCBI Taxonomy" id="46634"/>
    <lineage>
        <taxon>Eukaryota</taxon>
        <taxon>Fungi</taxon>
        <taxon>Dikarya</taxon>
        <taxon>Ascomycota</taxon>
        <taxon>Pezizomycotina</taxon>
        <taxon>Dothideomycetes</taxon>
        <taxon>Dothideomycetidae</taxon>
        <taxon>Dothideales</taxon>
        <taxon>Saccotheciaceae</taxon>
        <taxon>Aureobasidium</taxon>
    </lineage>
</organism>
<dbReference type="PANTHER" id="PTHR46825">
    <property type="entry name" value="D-ALANYL-D-ALANINE-CARBOXYPEPTIDASE/ENDOPEPTIDASE AMPH"/>
    <property type="match status" value="1"/>
</dbReference>
<dbReference type="PANTHER" id="PTHR46825:SF9">
    <property type="entry name" value="BETA-LACTAMASE-RELATED DOMAIN-CONTAINING PROTEIN"/>
    <property type="match status" value="1"/>
</dbReference>
<dbReference type="Gene3D" id="3.40.710.10">
    <property type="entry name" value="DD-peptidase/beta-lactamase superfamily"/>
    <property type="match status" value="1"/>
</dbReference>
<name>A0A9P8G1M4_AURME</name>
<feature type="transmembrane region" description="Helical" evidence="2">
    <location>
        <begin position="36"/>
        <end position="60"/>
    </location>
</feature>
<reference evidence="4" key="2">
    <citation type="submission" date="2021-08" db="EMBL/GenBank/DDBJ databases">
        <authorList>
            <person name="Gostincar C."/>
            <person name="Sun X."/>
            <person name="Song Z."/>
            <person name="Gunde-Cimerman N."/>
        </authorList>
    </citation>
    <scope>NUCLEOTIDE SEQUENCE</scope>
    <source>
        <strain evidence="4">EXF-9298</strain>
    </source>
</reference>
<feature type="domain" description="Beta-lactamase-related" evidence="3">
    <location>
        <begin position="82"/>
        <end position="408"/>
    </location>
</feature>
<dbReference type="AlphaFoldDB" id="A0A9P8G1M4"/>
<dbReference type="SUPFAM" id="SSF56601">
    <property type="entry name" value="beta-lactamase/transpeptidase-like"/>
    <property type="match status" value="1"/>
</dbReference>
<dbReference type="InterPro" id="IPR001466">
    <property type="entry name" value="Beta-lactam-related"/>
</dbReference>
<dbReference type="EMBL" id="JAHFXS010000103">
    <property type="protein sequence ID" value="KAG9989119.1"/>
    <property type="molecule type" value="Genomic_DNA"/>
</dbReference>
<keyword evidence="2" id="KW-0812">Transmembrane</keyword>
<evidence type="ECO:0000256" key="1">
    <source>
        <dbReference type="ARBA" id="ARBA00038215"/>
    </source>
</evidence>
<comment type="caution">
    <text evidence="4">The sequence shown here is derived from an EMBL/GenBank/DDBJ whole genome shotgun (WGS) entry which is preliminary data.</text>
</comment>
<keyword evidence="2" id="KW-0472">Membrane</keyword>
<proteinExistence type="inferred from homology"/>
<feature type="non-terminal residue" evidence="4">
    <location>
        <position position="1"/>
    </location>
</feature>
<dbReference type="InterPro" id="IPR012338">
    <property type="entry name" value="Beta-lactam/transpept-like"/>
</dbReference>
<protein>
    <submittedName>
        <fullName evidence="4">Beta-lactamase/transpeptidase-like protein</fullName>
    </submittedName>
</protein>
<keyword evidence="2" id="KW-1133">Transmembrane helix</keyword>
<evidence type="ECO:0000313" key="4">
    <source>
        <dbReference type="EMBL" id="KAG9989119.1"/>
    </source>
</evidence>
<dbReference type="Pfam" id="PF00144">
    <property type="entry name" value="Beta-lactamase"/>
    <property type="match status" value="1"/>
</dbReference>
<evidence type="ECO:0000256" key="2">
    <source>
        <dbReference type="SAM" id="Phobius"/>
    </source>
</evidence>
<sequence length="630" mass="69441">MAEDTSQCDQNPSESFGRGAPLTGIYILLPRMISNYIALSSMMFLALLLTFLFASCFVSASPESDDIVLDAEFDKFVLEVCDALHIPGISVAVINKHSFKSKGYGYAVLPDVEATPDTLWFTGSTTKAFTAAAAALMVQDIAEYPEVSWSSPLSTLLSGDFALQDDYYSSHITLEDALSHRSGLPRHDLAYGWSEGNDPDALDIIRTMKDLPLTAEPRTKWQYCNLMYGTVGQALATLSGIDFGDVLKKFIWEPIGMRSTTTSTKEAMAARDQHGKTRLSRGYFWNKDHYLPEPYTNLNPLAGAGATISSVNDYALWIQALLNAGTNDTSPINEAIYRDLVGPRTIMSGLFDKVQSFPPLYALGWINIMAGPHEVITHTGSVTGFGANVYILPGEEIGLVSMANTMGSSNQAGALIFIEIMKRLGKVSSVDDTAHLNSLHESMVSYPRANQRLFSAYSDNHISTGPELPLPGRLADYIGSYHHPAYGVFNVSAVEEKPNHYGGHAAGIQEPIMSTSPKVLLRIKPSDRTWPFEIGLEHKGNTFFATQIYWVHGQGDVGDECIKERAVRIGSSEVKCRQEVFLEPLIEARAVFEHDLNGEVTKLGVELEPEMLQKDDSKWRDGMMWFEKQA</sequence>
<gene>
    <name evidence="4" type="ORF">KCU98_g2131</name>
</gene>
<dbReference type="Proteomes" id="UP000729357">
    <property type="component" value="Unassembled WGS sequence"/>
</dbReference>